<dbReference type="InterPro" id="IPR012337">
    <property type="entry name" value="RNaseH-like_sf"/>
</dbReference>
<evidence type="ECO:0000313" key="2">
    <source>
        <dbReference type="EMBL" id="KAF7831713.1"/>
    </source>
</evidence>
<dbReference type="PANTHER" id="PTHR35046">
    <property type="entry name" value="ZINC KNUCKLE (CCHC-TYPE) FAMILY PROTEIN"/>
    <property type="match status" value="1"/>
</dbReference>
<protein>
    <submittedName>
        <fullName evidence="2">Putative mitochondrial protein</fullName>
    </submittedName>
</protein>
<evidence type="ECO:0000259" key="1">
    <source>
        <dbReference type="Pfam" id="PF17919"/>
    </source>
</evidence>
<dbReference type="OrthoDB" id="1909920at2759"/>
<dbReference type="GO" id="GO:0003676">
    <property type="term" value="F:nucleic acid binding"/>
    <property type="evidence" value="ECO:0007669"/>
    <property type="project" value="InterPro"/>
</dbReference>
<dbReference type="EMBL" id="JAAIUW010000005">
    <property type="protein sequence ID" value="KAF7831713.1"/>
    <property type="molecule type" value="Genomic_DNA"/>
</dbReference>
<dbReference type="Pfam" id="PF17919">
    <property type="entry name" value="RT_RNaseH_2"/>
    <property type="match status" value="1"/>
</dbReference>
<dbReference type="InterPro" id="IPR043502">
    <property type="entry name" value="DNA/RNA_pol_sf"/>
</dbReference>
<dbReference type="PANTHER" id="PTHR35046:SF26">
    <property type="entry name" value="RNA-DIRECTED DNA POLYMERASE"/>
    <property type="match status" value="1"/>
</dbReference>
<dbReference type="InterPro" id="IPR043128">
    <property type="entry name" value="Rev_trsase/Diguanyl_cyclase"/>
</dbReference>
<dbReference type="SUPFAM" id="SSF53098">
    <property type="entry name" value="Ribonuclease H-like"/>
    <property type="match status" value="1"/>
</dbReference>
<organism evidence="2 3">
    <name type="scientific">Senna tora</name>
    <dbReference type="NCBI Taxonomy" id="362788"/>
    <lineage>
        <taxon>Eukaryota</taxon>
        <taxon>Viridiplantae</taxon>
        <taxon>Streptophyta</taxon>
        <taxon>Embryophyta</taxon>
        <taxon>Tracheophyta</taxon>
        <taxon>Spermatophyta</taxon>
        <taxon>Magnoliopsida</taxon>
        <taxon>eudicotyledons</taxon>
        <taxon>Gunneridae</taxon>
        <taxon>Pentapetalae</taxon>
        <taxon>rosids</taxon>
        <taxon>fabids</taxon>
        <taxon>Fabales</taxon>
        <taxon>Fabaceae</taxon>
        <taxon>Caesalpinioideae</taxon>
        <taxon>Cassia clade</taxon>
        <taxon>Senna</taxon>
    </lineage>
</organism>
<comment type="caution">
    <text evidence="2">The sequence shown here is derived from an EMBL/GenBank/DDBJ whole genome shotgun (WGS) entry which is preliminary data.</text>
</comment>
<accession>A0A834TZT2</accession>
<name>A0A834TZT2_9FABA</name>
<evidence type="ECO:0000313" key="3">
    <source>
        <dbReference type="Proteomes" id="UP000634136"/>
    </source>
</evidence>
<dbReference type="FunFam" id="3.30.70.270:FF:000020">
    <property type="entry name" value="Transposon Tf2-6 polyprotein-like Protein"/>
    <property type="match status" value="1"/>
</dbReference>
<dbReference type="Proteomes" id="UP000634136">
    <property type="component" value="Unassembled WGS sequence"/>
</dbReference>
<dbReference type="InterPro" id="IPR041577">
    <property type="entry name" value="RT_RNaseH_2"/>
</dbReference>
<gene>
    <name evidence="2" type="ORF">G2W53_014046</name>
</gene>
<keyword evidence="3" id="KW-1185">Reference proteome</keyword>
<reference evidence="2" key="1">
    <citation type="submission" date="2020-09" db="EMBL/GenBank/DDBJ databases">
        <title>Genome-Enabled Discovery of Anthraquinone Biosynthesis in Senna tora.</title>
        <authorList>
            <person name="Kang S.-H."/>
            <person name="Pandey R.P."/>
            <person name="Lee C.-M."/>
            <person name="Sim J.-S."/>
            <person name="Jeong J.-T."/>
            <person name="Choi B.-S."/>
            <person name="Jung M."/>
            <person name="Ginzburg D."/>
            <person name="Zhao K."/>
            <person name="Won S.Y."/>
            <person name="Oh T.-J."/>
            <person name="Yu Y."/>
            <person name="Kim N.-H."/>
            <person name="Lee O.R."/>
            <person name="Lee T.-H."/>
            <person name="Bashyal P."/>
            <person name="Kim T.-S."/>
            <person name="Lee W.-H."/>
            <person name="Kawkins C."/>
            <person name="Kim C.-K."/>
            <person name="Kim J.S."/>
            <person name="Ahn B.O."/>
            <person name="Rhee S.Y."/>
            <person name="Sohng J.K."/>
        </authorList>
    </citation>
    <scope>NUCLEOTIDE SEQUENCE</scope>
    <source>
        <tissue evidence="2">Leaf</tissue>
    </source>
</reference>
<dbReference type="SUPFAM" id="SSF56672">
    <property type="entry name" value="DNA/RNA polymerases"/>
    <property type="match status" value="1"/>
</dbReference>
<dbReference type="Gene3D" id="3.30.420.10">
    <property type="entry name" value="Ribonuclease H-like superfamily/Ribonuclease H"/>
    <property type="match status" value="1"/>
</dbReference>
<dbReference type="AlphaFoldDB" id="A0A834TZT2"/>
<sequence>MLRCDIQEEQWVTVTRFVNGLRPEIQRELGLNFPESIEESYLRALEVESLSRYTSARCFTSVGPEVRPSQNSASVSHLVPQPKTTYVYPSNQLSGVARLGLKTKPHFEPFRVDWVDKTSLLVTQQCRVPIQLGEYQEELRERKYSCVQTWRKTILLHPSKPESEPKTSLKSKGHKTKDHNLHFLTHRPFEDESKEIGITLTLVPKISGLFADPEKVKVIKQWPEPKSITNVRGFHGLASFYRRFIRNFSTIMALITDCLKKDKFQWTHAASLAFGSIKKKLFESPVLALPNFAKPFEVTCDASRVLLAFSKTDVAGVLPQCRTCQISKAKKQNTGLYTPLPVPHEPWKDHSMDFVLGLPSTAREHDFVLVVVDRFSTMAHFIPYSKTSYAFHIAK</sequence>
<dbReference type="Gene3D" id="3.30.70.270">
    <property type="match status" value="1"/>
</dbReference>
<feature type="domain" description="Reverse transcriptase/retrotransposon-derived protein RNase H-like" evidence="1">
    <location>
        <begin position="266"/>
        <end position="307"/>
    </location>
</feature>
<dbReference type="InterPro" id="IPR036397">
    <property type="entry name" value="RNaseH_sf"/>
</dbReference>
<proteinExistence type="predicted"/>